<sequence>MQNSISTGFFTLRGLTRTNTLLTIRTNRQDTYEERLDRLHKNIQDLKPDEPEQWSLKPRMKIKIKREKLVENSFRSFMKSTSKLKLRPNVIFIGESGIDYGGLTREFFRIILPEIVKPTYALFSGGADTDNYIYHISPLSFLHKNNLDYYRFVGRILGKALFENQLVTIHFDRLIYKRLLNQPFMVSDLEPVDADMYRSLVYVKEHDPSDLSLYFTVTVSQLDVVKEIELKPGGKNIGVTNENKKEYIQLMIQHKLTFNILQQMKAMQKGFNDIIPEKLLDGFTIAELELMLCGVDKFDVDDWKANTNYIGGYNTRSPQIICFWNLVEDMSDEDRAKLLQFATGTTRLPHGGFSHLIGSAGLRKFTLCKSVRPIEYLPYSHTCFNQIDIPEYTTEEMFYERFDTALHEGSKGFYE</sequence>
<gene>
    <name evidence="8" type="ORF">EZS28_028355</name>
</gene>
<dbReference type="InterPro" id="IPR000569">
    <property type="entry name" value="HECT_dom"/>
</dbReference>
<evidence type="ECO:0000256" key="3">
    <source>
        <dbReference type="ARBA" id="ARBA00012485"/>
    </source>
</evidence>
<evidence type="ECO:0000313" key="8">
    <source>
        <dbReference type="EMBL" id="KAA6376117.1"/>
    </source>
</evidence>
<accession>A0A5J4V0I9</accession>
<dbReference type="GO" id="GO:0061630">
    <property type="term" value="F:ubiquitin protein ligase activity"/>
    <property type="evidence" value="ECO:0007669"/>
    <property type="project" value="UniProtKB-EC"/>
</dbReference>
<dbReference type="InterPro" id="IPR050409">
    <property type="entry name" value="E3_ubiq-protein_ligase"/>
</dbReference>
<dbReference type="OrthoDB" id="8068875at2759"/>
<dbReference type="InterPro" id="IPR035983">
    <property type="entry name" value="Hect_E3_ubiquitin_ligase"/>
</dbReference>
<evidence type="ECO:0000256" key="4">
    <source>
        <dbReference type="ARBA" id="ARBA00022679"/>
    </source>
</evidence>
<reference evidence="8 9" key="1">
    <citation type="submission" date="2019-03" db="EMBL/GenBank/DDBJ databases">
        <title>Single cell metagenomics reveals metabolic interactions within the superorganism composed of flagellate Streblomastix strix and complex community of Bacteroidetes bacteria on its surface.</title>
        <authorList>
            <person name="Treitli S.C."/>
            <person name="Kolisko M."/>
            <person name="Husnik F."/>
            <person name="Keeling P."/>
            <person name="Hampl V."/>
        </authorList>
    </citation>
    <scope>NUCLEOTIDE SEQUENCE [LARGE SCALE GENOMIC DNA]</scope>
    <source>
        <strain evidence="8">ST1C</strain>
    </source>
</reference>
<organism evidence="8 9">
    <name type="scientific">Streblomastix strix</name>
    <dbReference type="NCBI Taxonomy" id="222440"/>
    <lineage>
        <taxon>Eukaryota</taxon>
        <taxon>Metamonada</taxon>
        <taxon>Preaxostyla</taxon>
        <taxon>Oxymonadida</taxon>
        <taxon>Streblomastigidae</taxon>
        <taxon>Streblomastix</taxon>
    </lineage>
</organism>
<dbReference type="Gene3D" id="3.30.2160.10">
    <property type="entry name" value="Hect, E3 ligase catalytic domain"/>
    <property type="match status" value="1"/>
</dbReference>
<dbReference type="EMBL" id="SNRW01010749">
    <property type="protein sequence ID" value="KAA6376117.1"/>
    <property type="molecule type" value="Genomic_DNA"/>
</dbReference>
<dbReference type="SUPFAM" id="SSF56204">
    <property type="entry name" value="Hect, E3 ligase catalytic domain"/>
    <property type="match status" value="1"/>
</dbReference>
<dbReference type="AlphaFoldDB" id="A0A5J4V0I9"/>
<evidence type="ECO:0000256" key="1">
    <source>
        <dbReference type="ARBA" id="ARBA00000885"/>
    </source>
</evidence>
<dbReference type="Proteomes" id="UP000324800">
    <property type="component" value="Unassembled WGS sequence"/>
</dbReference>
<dbReference type="GO" id="GO:0005737">
    <property type="term" value="C:cytoplasm"/>
    <property type="evidence" value="ECO:0007669"/>
    <property type="project" value="TreeGrafter"/>
</dbReference>
<comment type="caution">
    <text evidence="8">The sequence shown here is derived from an EMBL/GenBank/DDBJ whole genome shotgun (WGS) entry which is preliminary data.</text>
</comment>
<dbReference type="CDD" id="cd00078">
    <property type="entry name" value="HECTc"/>
    <property type="match status" value="1"/>
</dbReference>
<evidence type="ECO:0000313" key="9">
    <source>
        <dbReference type="Proteomes" id="UP000324800"/>
    </source>
</evidence>
<name>A0A5J4V0I9_9EUKA</name>
<dbReference type="Gene3D" id="3.90.1750.10">
    <property type="entry name" value="Hect, E3 ligase catalytic domains"/>
    <property type="match status" value="1"/>
</dbReference>
<proteinExistence type="predicted"/>
<keyword evidence="5 6" id="KW-0833">Ubl conjugation pathway</keyword>
<dbReference type="Pfam" id="PF00632">
    <property type="entry name" value="HECT"/>
    <property type="match status" value="1"/>
</dbReference>
<comment type="pathway">
    <text evidence="2">Protein modification; protein ubiquitination.</text>
</comment>
<dbReference type="EC" id="2.3.2.26" evidence="3"/>
<protein>
    <recommendedName>
        <fullName evidence="3">HECT-type E3 ubiquitin transferase</fullName>
        <ecNumber evidence="3">2.3.2.26</ecNumber>
    </recommendedName>
</protein>
<feature type="domain" description="HECT" evidence="7">
    <location>
        <begin position="80"/>
        <end position="415"/>
    </location>
</feature>
<dbReference type="PANTHER" id="PTHR11254:SF440">
    <property type="entry name" value="E3 UBIQUITIN-PROTEIN LIGASE NEDD-4"/>
    <property type="match status" value="1"/>
</dbReference>
<evidence type="ECO:0000259" key="7">
    <source>
        <dbReference type="PROSITE" id="PS50237"/>
    </source>
</evidence>
<dbReference type="FunFam" id="3.30.2410.10:FF:000009">
    <property type="entry name" value="Probable E3 ubiquitin-protein ligase HECTD2"/>
    <property type="match status" value="1"/>
</dbReference>
<dbReference type="PANTHER" id="PTHR11254">
    <property type="entry name" value="HECT DOMAIN UBIQUITIN-PROTEIN LIGASE"/>
    <property type="match status" value="1"/>
</dbReference>
<dbReference type="GO" id="GO:0006511">
    <property type="term" value="P:ubiquitin-dependent protein catabolic process"/>
    <property type="evidence" value="ECO:0007669"/>
    <property type="project" value="TreeGrafter"/>
</dbReference>
<comment type="catalytic activity">
    <reaction evidence="1">
        <text>S-ubiquitinyl-[E2 ubiquitin-conjugating enzyme]-L-cysteine + [acceptor protein]-L-lysine = [E2 ubiquitin-conjugating enzyme]-L-cysteine + N(6)-ubiquitinyl-[acceptor protein]-L-lysine.</text>
        <dbReference type="EC" id="2.3.2.26"/>
    </reaction>
</comment>
<dbReference type="FunFam" id="3.30.2160.10:FF:000001">
    <property type="entry name" value="E3 ubiquitin-protein ligase NEDD4-like"/>
    <property type="match status" value="1"/>
</dbReference>
<dbReference type="GO" id="GO:0016567">
    <property type="term" value="P:protein ubiquitination"/>
    <property type="evidence" value="ECO:0007669"/>
    <property type="project" value="TreeGrafter"/>
</dbReference>
<dbReference type="SMART" id="SM00119">
    <property type="entry name" value="HECTc"/>
    <property type="match status" value="1"/>
</dbReference>
<evidence type="ECO:0000256" key="2">
    <source>
        <dbReference type="ARBA" id="ARBA00004906"/>
    </source>
</evidence>
<dbReference type="PROSITE" id="PS50237">
    <property type="entry name" value="HECT"/>
    <property type="match status" value="1"/>
</dbReference>
<dbReference type="Gene3D" id="3.30.2410.10">
    <property type="entry name" value="Hect, E3 ligase catalytic domain"/>
    <property type="match status" value="1"/>
</dbReference>
<keyword evidence="4" id="KW-0808">Transferase</keyword>
<evidence type="ECO:0000256" key="5">
    <source>
        <dbReference type="ARBA" id="ARBA00022786"/>
    </source>
</evidence>
<evidence type="ECO:0000256" key="6">
    <source>
        <dbReference type="PROSITE-ProRule" id="PRU00104"/>
    </source>
</evidence>
<feature type="active site" description="Glycyl thioester intermediate" evidence="6">
    <location>
        <position position="383"/>
    </location>
</feature>